<comment type="caution">
    <text evidence="2">The sequence shown here is derived from an EMBL/GenBank/DDBJ whole genome shotgun (WGS) entry which is preliminary data.</text>
</comment>
<evidence type="ECO:0000313" key="3">
    <source>
        <dbReference type="Proteomes" id="UP000226257"/>
    </source>
</evidence>
<reference evidence="2 3" key="1">
    <citation type="submission" date="2017-09" db="EMBL/GenBank/DDBJ databases">
        <title>Large-scale bioinformatics analysis of Bacillus genomes uncovers conserved roles of natural products in bacterial physiology.</title>
        <authorList>
            <consortium name="Agbiome Team Llc"/>
            <person name="Bleich R.M."/>
            <person name="Grubbs K.J."/>
            <person name="Santa Maria K.C."/>
            <person name="Allen S.E."/>
            <person name="Farag S."/>
            <person name="Shank E.A."/>
            <person name="Bowers A."/>
        </authorList>
    </citation>
    <scope>NUCLEOTIDE SEQUENCE [LARGE SCALE GENOMIC DNA]</scope>
    <source>
        <strain evidence="2 3">AFS060282</strain>
    </source>
</reference>
<evidence type="ECO:0000259" key="1">
    <source>
        <dbReference type="Pfam" id="PF12323"/>
    </source>
</evidence>
<gene>
    <name evidence="2" type="ORF">COK98_09420</name>
</gene>
<sequence length="64" mass="7695">MIKAYKFCIYPNKREESLIAKIIGCSWFVFDLFLTMWNNTYKEIGKGILYYFLLLSLCNKKEKL</sequence>
<accession>A0A9X7BEQ6</accession>
<proteinExistence type="predicted"/>
<dbReference type="EMBL" id="NVDQ01000020">
    <property type="protein sequence ID" value="PFV08310.1"/>
    <property type="molecule type" value="Genomic_DNA"/>
</dbReference>
<dbReference type="Proteomes" id="UP000226257">
    <property type="component" value="Unassembled WGS sequence"/>
</dbReference>
<name>A0A9X7BEQ6_BACCE</name>
<organism evidence="2 3">
    <name type="scientific">Bacillus cereus</name>
    <dbReference type="NCBI Taxonomy" id="1396"/>
    <lineage>
        <taxon>Bacteria</taxon>
        <taxon>Bacillati</taxon>
        <taxon>Bacillota</taxon>
        <taxon>Bacilli</taxon>
        <taxon>Bacillales</taxon>
        <taxon>Bacillaceae</taxon>
        <taxon>Bacillus</taxon>
        <taxon>Bacillus cereus group</taxon>
    </lineage>
</organism>
<evidence type="ECO:0000313" key="2">
    <source>
        <dbReference type="EMBL" id="PFV08310.1"/>
    </source>
</evidence>
<feature type="domain" description="Transposase putative helix-turn-helix" evidence="1">
    <location>
        <begin position="1"/>
        <end position="46"/>
    </location>
</feature>
<dbReference type="Pfam" id="PF12323">
    <property type="entry name" value="HTH_OrfB_IS605"/>
    <property type="match status" value="1"/>
</dbReference>
<dbReference type="AlphaFoldDB" id="A0A9X7BEQ6"/>
<protein>
    <submittedName>
        <fullName evidence="2">Transposase</fullName>
    </submittedName>
</protein>
<dbReference type="InterPro" id="IPR021027">
    <property type="entry name" value="Transposase_put_HTH"/>
</dbReference>